<keyword evidence="7" id="KW-0472">Membrane</keyword>
<dbReference type="OrthoDB" id="8961010at2759"/>
<evidence type="ECO:0000313" key="10">
    <source>
        <dbReference type="Proteomes" id="UP001152803"/>
    </source>
</evidence>
<feature type="region of interest" description="Disordered" evidence="6">
    <location>
        <begin position="1249"/>
        <end position="1281"/>
    </location>
</feature>
<dbReference type="FunFam" id="4.10.900.10:FF:000003">
    <property type="entry name" value="Desmoglein 1"/>
    <property type="match status" value="1"/>
</dbReference>
<feature type="compositionally biased region" description="Basic and acidic residues" evidence="6">
    <location>
        <begin position="1080"/>
        <end position="1095"/>
    </location>
</feature>
<feature type="compositionally biased region" description="Acidic residues" evidence="6">
    <location>
        <begin position="1154"/>
        <end position="1174"/>
    </location>
</feature>
<feature type="compositionally biased region" description="Acidic residues" evidence="6">
    <location>
        <begin position="985"/>
        <end position="998"/>
    </location>
</feature>
<evidence type="ECO:0000256" key="3">
    <source>
        <dbReference type="ARBA" id="ARBA00022692"/>
    </source>
</evidence>
<feature type="compositionally biased region" description="Acidic residues" evidence="6">
    <location>
        <begin position="1338"/>
        <end position="1347"/>
    </location>
</feature>
<keyword evidence="2" id="KW-1003">Cell membrane</keyword>
<feature type="compositionally biased region" description="Polar residues" evidence="6">
    <location>
        <begin position="904"/>
        <end position="916"/>
    </location>
</feature>
<feature type="compositionally biased region" description="Basic and acidic residues" evidence="6">
    <location>
        <begin position="809"/>
        <end position="819"/>
    </location>
</feature>
<name>A0A9Q1DSY4_CONCO</name>
<organism evidence="9 10">
    <name type="scientific">Conger conger</name>
    <name type="common">Conger eel</name>
    <name type="synonym">Muraena conger</name>
    <dbReference type="NCBI Taxonomy" id="82655"/>
    <lineage>
        <taxon>Eukaryota</taxon>
        <taxon>Metazoa</taxon>
        <taxon>Chordata</taxon>
        <taxon>Craniata</taxon>
        <taxon>Vertebrata</taxon>
        <taxon>Euteleostomi</taxon>
        <taxon>Actinopterygii</taxon>
        <taxon>Neopterygii</taxon>
        <taxon>Teleostei</taxon>
        <taxon>Anguilliformes</taxon>
        <taxon>Congridae</taxon>
        <taxon>Conger</taxon>
    </lineage>
</organism>
<feature type="region of interest" description="Disordered" evidence="6">
    <location>
        <begin position="980"/>
        <end position="1020"/>
    </location>
</feature>
<feature type="compositionally biased region" description="Polar residues" evidence="6">
    <location>
        <begin position="1521"/>
        <end position="1537"/>
    </location>
</feature>
<dbReference type="Pfam" id="PF01049">
    <property type="entry name" value="CADH_Y-type_LIR"/>
    <property type="match status" value="1"/>
</dbReference>
<feature type="region of interest" description="Disordered" evidence="6">
    <location>
        <begin position="1507"/>
        <end position="1567"/>
    </location>
</feature>
<gene>
    <name evidence="9" type="ORF">COCON_G00069340</name>
</gene>
<feature type="compositionally biased region" description="Low complexity" evidence="6">
    <location>
        <begin position="849"/>
        <end position="858"/>
    </location>
</feature>
<evidence type="ECO:0000256" key="7">
    <source>
        <dbReference type="SAM" id="Phobius"/>
    </source>
</evidence>
<evidence type="ECO:0000313" key="9">
    <source>
        <dbReference type="EMBL" id="KAJ8279868.1"/>
    </source>
</evidence>
<dbReference type="GO" id="GO:0005509">
    <property type="term" value="F:calcium ion binding"/>
    <property type="evidence" value="ECO:0007669"/>
    <property type="project" value="InterPro"/>
</dbReference>
<feature type="region of interest" description="Disordered" evidence="6">
    <location>
        <begin position="1074"/>
        <end position="1213"/>
    </location>
</feature>
<keyword evidence="5" id="KW-0325">Glycoprotein</keyword>
<feature type="non-terminal residue" evidence="9">
    <location>
        <position position="1567"/>
    </location>
</feature>
<feature type="region of interest" description="Disordered" evidence="6">
    <location>
        <begin position="1338"/>
        <end position="1407"/>
    </location>
</feature>
<dbReference type="InterPro" id="IPR027397">
    <property type="entry name" value="Catenin-bd_sf"/>
</dbReference>
<feature type="region of interest" description="Disordered" evidence="6">
    <location>
        <begin position="325"/>
        <end position="346"/>
    </location>
</feature>
<feature type="compositionally biased region" description="Basic and acidic residues" evidence="6">
    <location>
        <begin position="1387"/>
        <end position="1401"/>
    </location>
</feature>
<evidence type="ECO:0000256" key="1">
    <source>
        <dbReference type="ARBA" id="ARBA00004236"/>
    </source>
</evidence>
<feature type="compositionally biased region" description="Polar residues" evidence="6">
    <location>
        <begin position="325"/>
        <end position="335"/>
    </location>
</feature>
<feature type="compositionally biased region" description="Basic and acidic residues" evidence="6">
    <location>
        <begin position="937"/>
        <end position="947"/>
    </location>
</feature>
<sequence>MLTSQESLWPGTFEITLEIKDKQGMACSEKQVLQLDACTCLEGGICGARTLLLQTAASPKLAGLGVAVLLLGFLALMAVPLVLMKAGSGMIPGGFADLPMDAKEYLIPYHTEGKGEDKEVPLLSAPFPISNQEAPIVAQTLSKTSAARTQATLMEGMGFGLDLTEALDFGTASLKRQASTSQQIEVMEAAQREDYESARLHSGFAEENVGPYGPMSLPEEFLEDYYSQKASCITEACHLKDSLLAFKEEGSGSPAGSVGCCSLLDMDNDLEFLNDLDPKFKTLANICRPPQTEIESSFRFSPQPRAECRSEAYASTRGERVVPPKTQSFSCSVPSSPAPHAARTSHYSTLPRKKTYENVMVPSQTYLIQQPMYYAAAPVLQPVQYVMEPRVQYVLSDAPMIGGAAVHGGVIGVQQGTLNRAENVVLVERQVGSGQVLQQGVGGLNQGLVLVEGQVGAGQVLQGGQSWIQQGTLQRAAVPGPQKILLVEREGSAGQVLGSPVSPKRILVTSPAGLPPEPVQMTNPENVLVYERQVRSGQGTMRLAPDATVQPDPVVQSGMSRVQEGTLKSGENDMLSDPHGQQISLSQRHRSSGQEGGVSMTAAERLNSLQNLNLRQDALISDQLLEDDSEKVDEVFMESHVASNQLLEDNELEELAQESSMLHQFTPEELSGSLEEEMMETVFEEDETFQNQDQEEDTTVLSQGKLEEIEVYQSANEEILENEASSVQAQEDIAEITGETEEGMPGSLNEAIAAKVVESPQPAEEEDISGLPEGNLQESLNEEIISSTQDQEDVSEVVEEMIDDDSPESADKTIAEKVVESPQPSEDEDISGLTEGKLEESINEEIMETEMSSTQVQEDVSEVVEQMLEDDSLESADETIAEKGVESPQPSEDEDTSELPEGNLQESLNEEIISSTQDQEDVSEVVEEMTDDDSPESADKKIAEKAVESPQPSEDEDTSGLTEGKLEEYLNEEIMETKMCSTQVQEDDTSEAVEETLEESSGSPDQEIANEPIEENIPEPMESGLEDISVSNSLNEEVVEMEASSIQAQEEDTSVVTERELEELTGLEELENVESLTEESMERDISSDHVQKDDTSAVAEEALEKEPCTSDDEIADEVVQTHTAEEESTPELTPGKTVEREDVVEMETGSTQNQEEDTSQGTEEDTFGSDEEIAEGVVQSQSAEEEDIPGLGDRDISGSLNEEVEVSSVQEVQEEGMSEVVERMVEEDLSGSLGEEIAEEVVVSHCIEEDDPSELTKGNSEEIEVPEPLNEDVVESSSVPVQEVDTSGLDEVMSEAGELSGSLNKDGVEVETAMGEHTLEEGDLTELKNNELIETEVIPDQEEEDEARTESLNSERVDTADTEIIVENTCEGELKEVALEDSELSESQDKEEIPKETRDDPGETQVEASNQLSLIDALIDGEMSGSSNEAVLQTAVTSSHETKEEVFALMQKNVIEELGSGLNEQSQAVAEQILKEDILGSGSQNIDVVKTEAELHHAKPVTGLTVEASAQHGESEESPFSAGNTLEGTPDPGSQNVKHVESDVGSFQVVQEDPPAQTQETPTAGET</sequence>
<feature type="compositionally biased region" description="Acidic residues" evidence="6">
    <location>
        <begin position="1261"/>
        <end position="1274"/>
    </location>
</feature>
<comment type="caution">
    <text evidence="9">The sequence shown here is derived from an EMBL/GenBank/DDBJ whole genome shotgun (WGS) entry which is preliminary data.</text>
</comment>
<dbReference type="PRINTS" id="PR01818">
    <property type="entry name" value="DESMOCADHERN"/>
</dbReference>
<keyword evidence="3 7" id="KW-0812">Transmembrane</keyword>
<dbReference type="InterPro" id="IPR009122">
    <property type="entry name" value="Desmosomal_cadherin"/>
</dbReference>
<evidence type="ECO:0000259" key="8">
    <source>
        <dbReference type="Pfam" id="PF01049"/>
    </source>
</evidence>
<feature type="region of interest" description="Disordered" evidence="6">
    <location>
        <begin position="786"/>
        <end position="966"/>
    </location>
</feature>
<evidence type="ECO:0000256" key="2">
    <source>
        <dbReference type="ARBA" id="ARBA00022475"/>
    </source>
</evidence>
<dbReference type="Gene3D" id="4.10.900.10">
    <property type="entry name" value="TCF3-CBD (Catenin binding domain)"/>
    <property type="match status" value="1"/>
</dbReference>
<evidence type="ECO:0000256" key="5">
    <source>
        <dbReference type="ARBA" id="ARBA00023180"/>
    </source>
</evidence>
<reference evidence="9" key="1">
    <citation type="journal article" date="2023" name="Science">
        <title>Genome structures resolve the early diversification of teleost fishes.</title>
        <authorList>
            <person name="Parey E."/>
            <person name="Louis A."/>
            <person name="Montfort J."/>
            <person name="Bouchez O."/>
            <person name="Roques C."/>
            <person name="Iampietro C."/>
            <person name="Lluch J."/>
            <person name="Castinel A."/>
            <person name="Donnadieu C."/>
            <person name="Desvignes T."/>
            <person name="Floi Bucao C."/>
            <person name="Jouanno E."/>
            <person name="Wen M."/>
            <person name="Mejri S."/>
            <person name="Dirks R."/>
            <person name="Jansen H."/>
            <person name="Henkel C."/>
            <person name="Chen W.J."/>
            <person name="Zahm M."/>
            <person name="Cabau C."/>
            <person name="Klopp C."/>
            <person name="Thompson A.W."/>
            <person name="Robinson-Rechavi M."/>
            <person name="Braasch I."/>
            <person name="Lecointre G."/>
            <person name="Bobe J."/>
            <person name="Postlethwait J.H."/>
            <person name="Berthelot C."/>
            <person name="Roest Crollius H."/>
            <person name="Guiguen Y."/>
        </authorList>
    </citation>
    <scope>NUCLEOTIDE SEQUENCE</scope>
    <source>
        <strain evidence="9">Concon-B</strain>
    </source>
</reference>
<comment type="subcellular location">
    <subcellularLocation>
        <location evidence="1">Cell membrane</location>
    </subcellularLocation>
</comment>
<dbReference type="GO" id="GO:0007156">
    <property type="term" value="P:homophilic cell adhesion via plasma membrane adhesion molecules"/>
    <property type="evidence" value="ECO:0007669"/>
    <property type="project" value="InterPro"/>
</dbReference>
<evidence type="ECO:0000256" key="6">
    <source>
        <dbReference type="SAM" id="MobiDB-lite"/>
    </source>
</evidence>
<feature type="compositionally biased region" description="Polar residues" evidence="6">
    <location>
        <begin position="1556"/>
        <end position="1567"/>
    </location>
</feature>
<accession>A0A9Q1DSY4</accession>
<protein>
    <recommendedName>
        <fullName evidence="8">Cadherin Y-type LIR-motif domain-containing protein</fullName>
    </recommendedName>
</protein>
<feature type="domain" description="Cadherin Y-type LIR-motif" evidence="8">
    <location>
        <begin position="241"/>
        <end position="287"/>
    </location>
</feature>
<evidence type="ECO:0000256" key="4">
    <source>
        <dbReference type="ARBA" id="ARBA00022989"/>
    </source>
</evidence>
<keyword evidence="10" id="KW-1185">Reference proteome</keyword>
<feature type="compositionally biased region" description="Acidic residues" evidence="6">
    <location>
        <begin position="918"/>
        <end position="936"/>
    </location>
</feature>
<dbReference type="GO" id="GO:0002009">
    <property type="term" value="P:morphogenesis of an epithelium"/>
    <property type="evidence" value="ECO:0007669"/>
    <property type="project" value="UniProtKB-ARBA"/>
</dbReference>
<dbReference type="Proteomes" id="UP001152803">
    <property type="component" value="Unassembled WGS sequence"/>
</dbReference>
<dbReference type="InterPro" id="IPR000233">
    <property type="entry name" value="Cadherin_Y-type_LIR"/>
</dbReference>
<proteinExistence type="predicted"/>
<feature type="compositionally biased region" description="Acidic residues" evidence="6">
    <location>
        <begin position="790"/>
        <end position="808"/>
    </location>
</feature>
<dbReference type="EMBL" id="JAFJMO010000004">
    <property type="protein sequence ID" value="KAJ8279868.1"/>
    <property type="molecule type" value="Genomic_DNA"/>
</dbReference>
<keyword evidence="4 7" id="KW-1133">Transmembrane helix</keyword>
<dbReference type="GO" id="GO:0005886">
    <property type="term" value="C:plasma membrane"/>
    <property type="evidence" value="ECO:0007669"/>
    <property type="project" value="UniProtKB-SubCell"/>
</dbReference>
<feature type="transmembrane region" description="Helical" evidence="7">
    <location>
        <begin position="61"/>
        <end position="83"/>
    </location>
</feature>
<feature type="compositionally biased region" description="Acidic residues" evidence="6">
    <location>
        <begin position="859"/>
        <end position="879"/>
    </location>
</feature>
<feature type="region of interest" description="Disordered" evidence="6">
    <location>
        <begin position="569"/>
        <end position="598"/>
    </location>
</feature>